<gene>
    <name evidence="2" type="ORF">ID810_12090</name>
</gene>
<dbReference type="Pfam" id="PF18135">
    <property type="entry name" value="Type_ISP_C"/>
    <property type="match status" value="1"/>
</dbReference>
<sequence>MDKANVRKHRTYRSDAGRLYTSVYRPFVKHGCFDWQLNDMMCRLYECFPTPAHDNLGFYLTGVSSRHDFSALLVDSVPNLHPLDTGQFFPRWTWEKVWGRHAAEDDGFNLDALSEPPGEAGSAVGREGEVIGDHRRVDNMTDATLNAYRAAYGPETGKADVFYYVYGFLHHPEYRARHGADLKKSLPRIPLVSTREDFTALATAGRAVADLHLDYEEVEPWPLTLAVNGI</sequence>
<name>A0A7T0PX95_9ACTO</name>
<evidence type="ECO:0000313" key="3">
    <source>
        <dbReference type="Proteomes" id="UP000594637"/>
    </source>
</evidence>
<dbReference type="EMBL" id="CP063989">
    <property type="protein sequence ID" value="QPL05410.1"/>
    <property type="molecule type" value="Genomic_DNA"/>
</dbReference>
<dbReference type="InterPro" id="IPR041635">
    <property type="entry name" value="Type_ISP_LLaBIII_C"/>
</dbReference>
<evidence type="ECO:0000313" key="2">
    <source>
        <dbReference type="EMBL" id="QPL05410.1"/>
    </source>
</evidence>
<dbReference type="KEGG" id="arep:ID810_12090"/>
<protein>
    <recommendedName>
        <fullName evidence="1">Type ISP restriction-modification enzyme LLaBIII C-terminal specificity domain-containing protein</fullName>
    </recommendedName>
</protein>
<organism evidence="2 3">
    <name type="scientific">Actinomyces respiraculi</name>
    <dbReference type="NCBI Taxonomy" id="2744574"/>
    <lineage>
        <taxon>Bacteria</taxon>
        <taxon>Bacillati</taxon>
        <taxon>Actinomycetota</taxon>
        <taxon>Actinomycetes</taxon>
        <taxon>Actinomycetales</taxon>
        <taxon>Actinomycetaceae</taxon>
        <taxon>Actinomyces</taxon>
    </lineage>
</organism>
<reference evidence="2 3" key="1">
    <citation type="submission" date="2020-11" db="EMBL/GenBank/DDBJ databases">
        <title>Actinomyces sp. ZJ750.</title>
        <authorList>
            <person name="Zhou J."/>
        </authorList>
    </citation>
    <scope>NUCLEOTIDE SEQUENCE [LARGE SCALE GENOMIC DNA]</scope>
    <source>
        <strain evidence="2 3">ZJ750</strain>
    </source>
</reference>
<evidence type="ECO:0000259" key="1">
    <source>
        <dbReference type="Pfam" id="PF18135"/>
    </source>
</evidence>
<proteinExistence type="predicted"/>
<dbReference type="Proteomes" id="UP000594637">
    <property type="component" value="Chromosome"/>
</dbReference>
<accession>A0A7T0PX95</accession>
<keyword evidence="3" id="KW-1185">Reference proteome</keyword>
<feature type="domain" description="Type ISP restriction-modification enzyme LLaBIII C-terminal specificity" evidence="1">
    <location>
        <begin position="4"/>
        <end position="224"/>
    </location>
</feature>
<dbReference type="AlphaFoldDB" id="A0A7T0PX95"/>